<proteinExistence type="predicted"/>
<protein>
    <submittedName>
        <fullName evidence="2">Uncharacterized protein</fullName>
    </submittedName>
</protein>
<evidence type="ECO:0000313" key="2">
    <source>
        <dbReference type="EMBL" id="QNN59672.1"/>
    </source>
</evidence>
<feature type="region of interest" description="Disordered" evidence="1">
    <location>
        <begin position="1"/>
        <end position="33"/>
    </location>
</feature>
<keyword evidence="3" id="KW-1185">Reference proteome</keyword>
<accession>A0A7G9RVP7</accession>
<dbReference type="EMBL" id="CP060714">
    <property type="protein sequence ID" value="QNN59672.1"/>
    <property type="molecule type" value="Genomic_DNA"/>
</dbReference>
<dbReference type="KEGG" id="drg:H9K76_16475"/>
<dbReference type="AlphaFoldDB" id="A0A7G9RVP7"/>
<evidence type="ECO:0000313" key="3">
    <source>
        <dbReference type="Proteomes" id="UP000515811"/>
    </source>
</evidence>
<organism evidence="2 3">
    <name type="scientific">Diaphorobacter ruginosibacter</name>
    <dbReference type="NCBI Taxonomy" id="1715720"/>
    <lineage>
        <taxon>Bacteria</taxon>
        <taxon>Pseudomonadati</taxon>
        <taxon>Pseudomonadota</taxon>
        <taxon>Betaproteobacteria</taxon>
        <taxon>Burkholderiales</taxon>
        <taxon>Comamonadaceae</taxon>
        <taxon>Diaphorobacter</taxon>
    </lineage>
</organism>
<sequence length="172" mass="18232">MGPLSPAEPAPASAPAPAATAVAPPPAPITSVKGNEFRRPYAAQPGAPELKSLESLIGTYPHDGAKYLEQGVLAERLKRLLDSRYGALLKNLQTSGPLTKEGDVWMVTGNRQHQGGTDAAAVVIDPARNALRVWLMRSGTQTVYTDLREGEIAWPESVKTMIGNATPPAGRK</sequence>
<feature type="compositionally biased region" description="Pro residues" evidence="1">
    <location>
        <begin position="1"/>
        <end position="14"/>
    </location>
</feature>
<gene>
    <name evidence="2" type="ORF">H9K76_16475</name>
</gene>
<dbReference type="Proteomes" id="UP000515811">
    <property type="component" value="Chromosome"/>
</dbReference>
<name>A0A7G9RVP7_9BURK</name>
<reference evidence="2 3" key="1">
    <citation type="submission" date="2020-08" db="EMBL/GenBank/DDBJ databases">
        <title>Genome sequence of Diaphorobacter ruginosibacter DSM 27467T.</title>
        <authorList>
            <person name="Hyun D.-W."/>
            <person name="Bae J.-W."/>
        </authorList>
    </citation>
    <scope>NUCLEOTIDE SEQUENCE [LARGE SCALE GENOMIC DNA]</scope>
    <source>
        <strain evidence="2 3">DSM 27467</strain>
    </source>
</reference>
<evidence type="ECO:0000256" key="1">
    <source>
        <dbReference type="SAM" id="MobiDB-lite"/>
    </source>
</evidence>